<keyword evidence="2" id="KW-1185">Reference proteome</keyword>
<gene>
    <name evidence="1" type="ORF">D5086_010537</name>
</gene>
<protein>
    <submittedName>
        <fullName evidence="1">Uncharacterized protein</fullName>
    </submittedName>
</protein>
<reference evidence="1 2" key="1">
    <citation type="journal article" date="2024" name="Plant Biotechnol. J.">
        <title>Genome and CRISPR/Cas9 system of a widespread forest tree (Populus alba) in the world.</title>
        <authorList>
            <person name="Liu Y.J."/>
            <person name="Jiang P.F."/>
            <person name="Han X.M."/>
            <person name="Li X.Y."/>
            <person name="Wang H.M."/>
            <person name="Wang Y.J."/>
            <person name="Wang X.X."/>
            <person name="Zeng Q.Y."/>
        </authorList>
    </citation>
    <scope>NUCLEOTIDE SEQUENCE [LARGE SCALE GENOMIC DNA]</scope>
    <source>
        <strain evidence="2">cv. PAL-ZL1</strain>
    </source>
</reference>
<accession>A0ACC4CC89</accession>
<evidence type="ECO:0000313" key="2">
    <source>
        <dbReference type="Proteomes" id="UP000309997"/>
    </source>
</evidence>
<organism evidence="1 2">
    <name type="scientific">Populus alba</name>
    <name type="common">White poplar</name>
    <dbReference type="NCBI Taxonomy" id="43335"/>
    <lineage>
        <taxon>Eukaryota</taxon>
        <taxon>Viridiplantae</taxon>
        <taxon>Streptophyta</taxon>
        <taxon>Embryophyta</taxon>
        <taxon>Tracheophyta</taxon>
        <taxon>Spermatophyta</taxon>
        <taxon>Magnoliopsida</taxon>
        <taxon>eudicotyledons</taxon>
        <taxon>Gunneridae</taxon>
        <taxon>Pentapetalae</taxon>
        <taxon>rosids</taxon>
        <taxon>fabids</taxon>
        <taxon>Malpighiales</taxon>
        <taxon>Salicaceae</taxon>
        <taxon>Saliceae</taxon>
        <taxon>Populus</taxon>
    </lineage>
</organism>
<comment type="caution">
    <text evidence="1">The sequence shown here is derived from an EMBL/GenBank/DDBJ whole genome shotgun (WGS) entry which is preliminary data.</text>
</comment>
<dbReference type="EMBL" id="RCHU02000005">
    <property type="protein sequence ID" value="KAL3591897.1"/>
    <property type="molecule type" value="Genomic_DNA"/>
</dbReference>
<proteinExistence type="predicted"/>
<evidence type="ECO:0000313" key="1">
    <source>
        <dbReference type="EMBL" id="KAL3591897.1"/>
    </source>
</evidence>
<dbReference type="Proteomes" id="UP000309997">
    <property type="component" value="Unassembled WGS sequence"/>
</dbReference>
<name>A0ACC4CC89_POPAL</name>
<sequence length="81" mass="8577">MSACLSNLSEEALTGCGKRGYVLQINGTERSGAAAFTRTMSSESISSSNPSSNGDSPKQNINPSLLPKSHPYQLQEEMVGQ</sequence>